<dbReference type="Gene3D" id="3.30.160.60">
    <property type="entry name" value="Classic Zinc Finger"/>
    <property type="match status" value="6"/>
</dbReference>
<dbReference type="FunFam" id="3.30.160.60:FF:001527">
    <property type="entry name" value="Zinc finger protein"/>
    <property type="match status" value="1"/>
</dbReference>
<feature type="domain" description="C2H2-type" evidence="7">
    <location>
        <begin position="196"/>
        <end position="223"/>
    </location>
</feature>
<keyword evidence="2" id="KW-0677">Repeat</keyword>
<keyword evidence="4" id="KW-0862">Zinc</keyword>
<dbReference type="PROSITE" id="PS00028">
    <property type="entry name" value="ZINC_FINGER_C2H2_1"/>
    <property type="match status" value="5"/>
</dbReference>
<evidence type="ECO:0000256" key="5">
    <source>
        <dbReference type="ARBA" id="ARBA00023242"/>
    </source>
</evidence>
<dbReference type="SMART" id="SM00355">
    <property type="entry name" value="ZnF_C2H2"/>
    <property type="match status" value="6"/>
</dbReference>
<dbReference type="GO" id="GO:0000978">
    <property type="term" value="F:RNA polymerase II cis-regulatory region sequence-specific DNA binding"/>
    <property type="evidence" value="ECO:0007669"/>
    <property type="project" value="TreeGrafter"/>
</dbReference>
<evidence type="ECO:0000256" key="1">
    <source>
        <dbReference type="ARBA" id="ARBA00022723"/>
    </source>
</evidence>
<gene>
    <name evidence="8" type="ORF">MNOR_LOCUS2543</name>
</gene>
<dbReference type="PANTHER" id="PTHR23235">
    <property type="entry name" value="KRUEPPEL-LIKE TRANSCRIPTION FACTOR"/>
    <property type="match status" value="1"/>
</dbReference>
<dbReference type="GO" id="GO:0008270">
    <property type="term" value="F:zinc ion binding"/>
    <property type="evidence" value="ECO:0007669"/>
    <property type="project" value="UniProtKB-KW"/>
</dbReference>
<evidence type="ECO:0000256" key="4">
    <source>
        <dbReference type="ARBA" id="ARBA00022833"/>
    </source>
</evidence>
<proteinExistence type="predicted"/>
<name>A0AAV2PP17_MEGNR</name>
<feature type="domain" description="C2H2-type" evidence="7">
    <location>
        <begin position="168"/>
        <end position="195"/>
    </location>
</feature>
<evidence type="ECO:0000256" key="3">
    <source>
        <dbReference type="ARBA" id="ARBA00022771"/>
    </source>
</evidence>
<reference evidence="8 9" key="1">
    <citation type="submission" date="2024-05" db="EMBL/GenBank/DDBJ databases">
        <authorList>
            <person name="Wallberg A."/>
        </authorList>
    </citation>
    <scope>NUCLEOTIDE SEQUENCE [LARGE SCALE GENOMIC DNA]</scope>
</reference>
<dbReference type="PANTHER" id="PTHR23235:SF142">
    <property type="entry name" value="ZINC FINGER PROTEIN 384"/>
    <property type="match status" value="1"/>
</dbReference>
<comment type="caution">
    <text evidence="8">The sequence shown here is derived from an EMBL/GenBank/DDBJ whole genome shotgun (WGS) entry which is preliminary data.</text>
</comment>
<dbReference type="Pfam" id="PF00096">
    <property type="entry name" value="zf-C2H2"/>
    <property type="match status" value="4"/>
</dbReference>
<dbReference type="Proteomes" id="UP001497623">
    <property type="component" value="Unassembled WGS sequence"/>
</dbReference>
<dbReference type="SUPFAM" id="SSF57667">
    <property type="entry name" value="beta-beta-alpha zinc fingers"/>
    <property type="match status" value="4"/>
</dbReference>
<evidence type="ECO:0000256" key="2">
    <source>
        <dbReference type="ARBA" id="ARBA00022737"/>
    </source>
</evidence>
<dbReference type="AlphaFoldDB" id="A0AAV2PP17"/>
<accession>A0AAV2PP17</accession>
<evidence type="ECO:0000256" key="6">
    <source>
        <dbReference type="PROSITE-ProRule" id="PRU00042"/>
    </source>
</evidence>
<keyword evidence="1" id="KW-0479">Metal-binding</keyword>
<feature type="domain" description="C2H2-type" evidence="7">
    <location>
        <begin position="224"/>
        <end position="251"/>
    </location>
</feature>
<protein>
    <recommendedName>
        <fullName evidence="7">C2H2-type domain-containing protein</fullName>
    </recommendedName>
</protein>
<dbReference type="GO" id="GO:0000981">
    <property type="term" value="F:DNA-binding transcription factor activity, RNA polymerase II-specific"/>
    <property type="evidence" value="ECO:0007669"/>
    <property type="project" value="TreeGrafter"/>
</dbReference>
<organism evidence="8 9">
    <name type="scientific">Meganyctiphanes norvegica</name>
    <name type="common">Northern krill</name>
    <name type="synonym">Thysanopoda norvegica</name>
    <dbReference type="NCBI Taxonomy" id="48144"/>
    <lineage>
        <taxon>Eukaryota</taxon>
        <taxon>Metazoa</taxon>
        <taxon>Ecdysozoa</taxon>
        <taxon>Arthropoda</taxon>
        <taxon>Crustacea</taxon>
        <taxon>Multicrustacea</taxon>
        <taxon>Malacostraca</taxon>
        <taxon>Eumalacostraca</taxon>
        <taxon>Eucarida</taxon>
        <taxon>Euphausiacea</taxon>
        <taxon>Euphausiidae</taxon>
        <taxon>Meganyctiphanes</taxon>
    </lineage>
</organism>
<evidence type="ECO:0000259" key="7">
    <source>
        <dbReference type="PROSITE" id="PS50157"/>
    </source>
</evidence>
<feature type="domain" description="C2H2-type" evidence="7">
    <location>
        <begin position="113"/>
        <end position="140"/>
    </location>
</feature>
<dbReference type="FunFam" id="3.30.160.60:FF:000624">
    <property type="entry name" value="zinc finger protein 697"/>
    <property type="match status" value="1"/>
</dbReference>
<feature type="domain" description="C2H2-type" evidence="7">
    <location>
        <begin position="252"/>
        <end position="275"/>
    </location>
</feature>
<dbReference type="PROSITE" id="PS50157">
    <property type="entry name" value="ZINC_FINGER_C2H2_2"/>
    <property type="match status" value="6"/>
</dbReference>
<evidence type="ECO:0000313" key="8">
    <source>
        <dbReference type="EMBL" id="CAL4062244.1"/>
    </source>
</evidence>
<dbReference type="EMBL" id="CAXKWB010000787">
    <property type="protein sequence ID" value="CAL4062244.1"/>
    <property type="molecule type" value="Genomic_DNA"/>
</dbReference>
<evidence type="ECO:0000313" key="9">
    <source>
        <dbReference type="Proteomes" id="UP001497623"/>
    </source>
</evidence>
<keyword evidence="9" id="KW-1185">Reference proteome</keyword>
<sequence length="275" mass="32364">MSIMYFQDYDVKIKTDPEFCDDFDESEWQLIKAEPAVLTSGDIEAIILEEHSSILDIPKIETNIIKSEEDWEFIKEEPKEEALESIEYQEIDKIILNSTLSTNNQIISSNKGYKCDSCDYSSERKCDLNRHYLTHLEKRYICDKCDKKFSHANTLRRHELTHSGVRKWKCYVCGECFLRKCNLTGHMAIHSGIKPFKCEYCDTSFIRKFDLKTHTFIHTGDRPYACEICDKRYSQMSTLYAHMATHSSEKPFKCTVCDQKFKRKDSVKKHMKKHV</sequence>
<dbReference type="FunFam" id="3.30.160.60:FF:000065">
    <property type="entry name" value="B-cell CLL/lymphoma 6, member B"/>
    <property type="match status" value="1"/>
</dbReference>
<dbReference type="InterPro" id="IPR036236">
    <property type="entry name" value="Znf_C2H2_sf"/>
</dbReference>
<keyword evidence="5" id="KW-0539">Nucleus</keyword>
<dbReference type="FunFam" id="3.30.160.60:FF:000630">
    <property type="entry name" value="Zinc finger protein 180"/>
    <property type="match status" value="1"/>
</dbReference>
<keyword evidence="3 6" id="KW-0863">Zinc-finger</keyword>
<dbReference type="InterPro" id="IPR013087">
    <property type="entry name" value="Znf_C2H2_type"/>
</dbReference>
<feature type="domain" description="C2H2-type" evidence="7">
    <location>
        <begin position="140"/>
        <end position="167"/>
    </location>
</feature>